<dbReference type="AlphaFoldDB" id="Q0U0C0"/>
<evidence type="ECO:0000313" key="2">
    <source>
        <dbReference type="Proteomes" id="UP000001055"/>
    </source>
</evidence>
<evidence type="ECO:0000313" key="1">
    <source>
        <dbReference type="EMBL" id="EAT77819.1"/>
    </source>
</evidence>
<dbReference type="EMBL" id="CH445357">
    <property type="protein sequence ID" value="EAT77819.1"/>
    <property type="molecule type" value="Genomic_DNA"/>
</dbReference>
<proteinExistence type="predicted"/>
<dbReference type="RefSeq" id="XP_001804809.1">
    <property type="nucleotide sequence ID" value="XM_001804757.1"/>
</dbReference>
<dbReference type="VEuPathDB" id="FungiDB:JI435_146270"/>
<dbReference type="HOGENOM" id="CLU_1595138_0_0_1"/>
<reference evidence="2" key="1">
    <citation type="journal article" date="2007" name="Plant Cell">
        <title>Dothideomycete-plant interactions illuminated by genome sequencing and EST analysis of the wheat pathogen Stagonospora nodorum.</title>
        <authorList>
            <person name="Hane J.K."/>
            <person name="Lowe R.G."/>
            <person name="Solomon P.S."/>
            <person name="Tan K.C."/>
            <person name="Schoch C.L."/>
            <person name="Spatafora J.W."/>
            <person name="Crous P.W."/>
            <person name="Kodira C."/>
            <person name="Birren B.W."/>
            <person name="Galagan J.E."/>
            <person name="Torriani S.F."/>
            <person name="McDonald B.A."/>
            <person name="Oliver R.P."/>
        </authorList>
    </citation>
    <scope>NUCLEOTIDE SEQUENCE [LARGE SCALE GENOMIC DNA]</scope>
    <source>
        <strain evidence="2">SN15 / ATCC MYA-4574 / FGSC 10173</strain>
    </source>
</reference>
<name>Q0U0C0_PHANO</name>
<organism evidence="1 2">
    <name type="scientific">Phaeosphaeria nodorum (strain SN15 / ATCC MYA-4574 / FGSC 10173)</name>
    <name type="common">Glume blotch fungus</name>
    <name type="synonym">Parastagonospora nodorum</name>
    <dbReference type="NCBI Taxonomy" id="321614"/>
    <lineage>
        <taxon>Eukaryota</taxon>
        <taxon>Fungi</taxon>
        <taxon>Dikarya</taxon>
        <taxon>Ascomycota</taxon>
        <taxon>Pezizomycotina</taxon>
        <taxon>Dothideomycetes</taxon>
        <taxon>Pleosporomycetidae</taxon>
        <taxon>Pleosporales</taxon>
        <taxon>Pleosporineae</taxon>
        <taxon>Phaeosphaeriaceae</taxon>
        <taxon>Parastagonospora</taxon>
    </lineage>
</organism>
<dbReference type="KEGG" id="pno:SNOG_14627"/>
<dbReference type="Proteomes" id="UP000001055">
    <property type="component" value="Unassembled WGS sequence"/>
</dbReference>
<protein>
    <submittedName>
        <fullName evidence="1">Uncharacterized protein</fullName>
    </submittedName>
</protein>
<gene>
    <name evidence="1" type="ORF">SNOG_14627</name>
</gene>
<accession>Q0U0C0</accession>
<dbReference type="GeneID" id="5981735"/>
<dbReference type="InParanoid" id="Q0U0C0"/>
<sequence>MASDRDILIYCIKRQYNLLVYVAYLDPDTIESSPPEGWSDEQLVVDGVRSLGRTERVIDLLRHIPYFRRESYGERLEFLVEAVPINYLRYSWRSKGIAADPCVGKSIDHNDVLLMPEDATCPSSFISLTEGREATWWIDEEYQPCRHSPTLKRFRSILKHSTTISSF</sequence>